<reference evidence="3 4" key="1">
    <citation type="journal article" date="2015" name="Microbes Environ.">
        <title>Distribution and evolution of nitrogen fixation genes in the phylum bacteroidetes.</title>
        <authorList>
            <person name="Inoue J."/>
            <person name="Oshima K."/>
            <person name="Suda W."/>
            <person name="Sakamoto M."/>
            <person name="Iino T."/>
            <person name="Noda S."/>
            <person name="Hongoh Y."/>
            <person name="Hattori M."/>
            <person name="Ohkuma M."/>
        </authorList>
    </citation>
    <scope>NUCLEOTIDE SEQUENCE [LARGE SCALE GENOMIC DNA]</scope>
    <source>
        <strain evidence="3">JCM 15548</strain>
    </source>
</reference>
<dbReference type="STRING" id="1236989.JCM15548_11299"/>
<sequence length="310" mass="34011">MTNSTKGILLASTTAIMWGVLAIALKVALNYIDSYTIVWWRFTASFLTLAVFMGIRNPRSLNILKRPPWLLLLAGLLLGINFIGFQQGVFYSGPAVTQIIIQAGPVLLALTGFLFFKEAVTAVRITGFILAAVGFFFFYHAQLESLPAKTDLQIGVLWTVIGAFTWTGYAIINKVMVRKTPPMQVNLILYGLPMLLYIPLADFGALFQAHSAAIWLLFLFLAFNTLLAYGSLSMALKYTEANKISIIVTLNPIITFILLEILLWGNVHWFDSPAMAPLAYVGAIIVLIGAVLAVGARKRKVNAGNVNPLP</sequence>
<dbReference type="AlphaFoldDB" id="A0A0E9LV07"/>
<dbReference type="OrthoDB" id="9805239at2"/>
<dbReference type="InterPro" id="IPR037185">
    <property type="entry name" value="EmrE-like"/>
</dbReference>
<dbReference type="PANTHER" id="PTHR22911:SF134">
    <property type="entry name" value="DMT FAMILY TRANSPORTER"/>
    <property type="match status" value="1"/>
</dbReference>
<accession>A0A0E9LV07</accession>
<keyword evidence="1" id="KW-0472">Membrane</keyword>
<feature type="domain" description="EamA" evidence="2">
    <location>
        <begin position="154"/>
        <end position="291"/>
    </location>
</feature>
<evidence type="ECO:0000313" key="4">
    <source>
        <dbReference type="Proteomes" id="UP000032900"/>
    </source>
</evidence>
<comment type="caution">
    <text evidence="3">The sequence shown here is derived from an EMBL/GenBank/DDBJ whole genome shotgun (WGS) entry which is preliminary data.</text>
</comment>
<feature type="transmembrane region" description="Helical" evidence="1">
    <location>
        <begin position="38"/>
        <end position="57"/>
    </location>
</feature>
<feature type="transmembrane region" description="Helical" evidence="1">
    <location>
        <begin position="244"/>
        <end position="265"/>
    </location>
</feature>
<keyword evidence="1" id="KW-1133">Transmembrane helix</keyword>
<gene>
    <name evidence="3" type="ORF">JCM15548_11299</name>
</gene>
<evidence type="ECO:0000313" key="3">
    <source>
        <dbReference type="EMBL" id="GAO29138.1"/>
    </source>
</evidence>
<feature type="transmembrane region" description="Helical" evidence="1">
    <location>
        <begin position="277"/>
        <end position="296"/>
    </location>
</feature>
<keyword evidence="1" id="KW-0812">Transmembrane</keyword>
<feature type="transmembrane region" description="Helical" evidence="1">
    <location>
        <begin position="123"/>
        <end position="142"/>
    </location>
</feature>
<feature type="transmembrane region" description="Helical" evidence="1">
    <location>
        <begin position="187"/>
        <end position="207"/>
    </location>
</feature>
<dbReference type="InterPro" id="IPR000620">
    <property type="entry name" value="EamA_dom"/>
</dbReference>
<dbReference type="SUPFAM" id="SSF103481">
    <property type="entry name" value="Multidrug resistance efflux transporter EmrE"/>
    <property type="match status" value="1"/>
</dbReference>
<protein>
    <submittedName>
        <fullName evidence="3">Membrane protein</fullName>
    </submittedName>
</protein>
<feature type="transmembrane region" description="Helical" evidence="1">
    <location>
        <begin position="154"/>
        <end position="175"/>
    </location>
</feature>
<dbReference type="GO" id="GO:0016020">
    <property type="term" value="C:membrane"/>
    <property type="evidence" value="ECO:0007669"/>
    <property type="project" value="InterPro"/>
</dbReference>
<keyword evidence="4" id="KW-1185">Reference proteome</keyword>
<feature type="transmembrane region" description="Helical" evidence="1">
    <location>
        <begin position="7"/>
        <end position="32"/>
    </location>
</feature>
<dbReference type="PANTHER" id="PTHR22911">
    <property type="entry name" value="ACYL-MALONYL CONDENSING ENZYME-RELATED"/>
    <property type="match status" value="1"/>
</dbReference>
<organism evidence="3 4">
    <name type="scientific">Geofilum rubicundum JCM 15548</name>
    <dbReference type="NCBI Taxonomy" id="1236989"/>
    <lineage>
        <taxon>Bacteria</taxon>
        <taxon>Pseudomonadati</taxon>
        <taxon>Bacteroidota</taxon>
        <taxon>Bacteroidia</taxon>
        <taxon>Marinilabiliales</taxon>
        <taxon>Marinilabiliaceae</taxon>
        <taxon>Geofilum</taxon>
    </lineage>
</organism>
<dbReference type="Pfam" id="PF00892">
    <property type="entry name" value="EamA"/>
    <property type="match status" value="2"/>
</dbReference>
<dbReference type="RefSeq" id="WP_062123056.1">
    <property type="nucleotide sequence ID" value="NZ_BAZW01000007.1"/>
</dbReference>
<evidence type="ECO:0000256" key="1">
    <source>
        <dbReference type="SAM" id="Phobius"/>
    </source>
</evidence>
<evidence type="ECO:0000259" key="2">
    <source>
        <dbReference type="Pfam" id="PF00892"/>
    </source>
</evidence>
<dbReference type="EMBL" id="BAZW01000007">
    <property type="protein sequence ID" value="GAO29138.1"/>
    <property type="molecule type" value="Genomic_DNA"/>
</dbReference>
<feature type="domain" description="EamA" evidence="2">
    <location>
        <begin position="6"/>
        <end position="138"/>
    </location>
</feature>
<dbReference type="Proteomes" id="UP000032900">
    <property type="component" value="Unassembled WGS sequence"/>
</dbReference>
<feature type="transmembrane region" description="Helical" evidence="1">
    <location>
        <begin position="95"/>
        <end position="116"/>
    </location>
</feature>
<name>A0A0E9LV07_9BACT</name>
<feature type="transmembrane region" description="Helical" evidence="1">
    <location>
        <begin position="213"/>
        <end position="232"/>
    </location>
</feature>
<proteinExistence type="predicted"/>
<feature type="transmembrane region" description="Helical" evidence="1">
    <location>
        <begin position="69"/>
        <end position="89"/>
    </location>
</feature>